<name>A0A166VY34_9GAMM</name>
<evidence type="ECO:0008006" key="5">
    <source>
        <dbReference type="Google" id="ProtNLM"/>
    </source>
</evidence>
<feature type="chain" id="PRO_5007881455" description="Lipoprotein" evidence="2">
    <location>
        <begin position="23"/>
        <end position="197"/>
    </location>
</feature>
<dbReference type="Proteomes" id="UP000076643">
    <property type="component" value="Unassembled WGS sequence"/>
</dbReference>
<reference evidence="3 4" key="1">
    <citation type="submission" date="2013-07" db="EMBL/GenBank/DDBJ databases">
        <title>Comparative Genomic and Metabolomic Analysis of Twelve Strains of Pseudoalteromonas luteoviolacea.</title>
        <authorList>
            <person name="Vynne N.G."/>
            <person name="Mansson M."/>
            <person name="Gram L."/>
        </authorList>
    </citation>
    <scope>NUCLEOTIDE SEQUENCE [LARGE SCALE GENOMIC DNA]</scope>
    <source>
        <strain evidence="3 4">DSM 6061</strain>
    </source>
</reference>
<dbReference type="RefSeq" id="WP_063356120.1">
    <property type="nucleotide sequence ID" value="NZ_AQHB01000049.1"/>
</dbReference>
<keyword evidence="1" id="KW-0175">Coiled coil</keyword>
<organism evidence="3 4">
    <name type="scientific">Pseudoalteromonas luteoviolacea DSM 6061</name>
    <dbReference type="NCBI Taxonomy" id="1365250"/>
    <lineage>
        <taxon>Bacteria</taxon>
        <taxon>Pseudomonadati</taxon>
        <taxon>Pseudomonadota</taxon>
        <taxon>Gammaproteobacteria</taxon>
        <taxon>Alteromonadales</taxon>
        <taxon>Pseudoalteromonadaceae</taxon>
        <taxon>Pseudoalteromonas</taxon>
    </lineage>
</organism>
<evidence type="ECO:0000256" key="2">
    <source>
        <dbReference type="SAM" id="SignalP"/>
    </source>
</evidence>
<feature type="signal peptide" evidence="2">
    <location>
        <begin position="1"/>
        <end position="22"/>
    </location>
</feature>
<feature type="coiled-coil region" evidence="1">
    <location>
        <begin position="45"/>
        <end position="72"/>
    </location>
</feature>
<evidence type="ECO:0000256" key="1">
    <source>
        <dbReference type="SAM" id="Coils"/>
    </source>
</evidence>
<dbReference type="AlphaFoldDB" id="A0A166VY34"/>
<keyword evidence="4" id="KW-1185">Reference proteome</keyword>
<dbReference type="PATRIC" id="fig|1365250.3.peg.3527"/>
<sequence>MVRYSLLAVTSCLLVACSSVSTDPNKGGFIGGLKGVVGGEYDNRLSRKQNEVDELQELNAMLARRLESTKSERSAVGMEIEQLSNRLNQSKATLDISRGRLDSALANKTIEEMALKEIKLEQQRLETLMLELTLITASLDKEEKQASSISPDISRPLSSTDAEIKERVQKAELKEKRIAQDIANHINIVDRLFANPK</sequence>
<keyword evidence="2" id="KW-0732">Signal</keyword>
<comment type="caution">
    <text evidence="3">The sequence shown here is derived from an EMBL/GenBank/DDBJ whole genome shotgun (WGS) entry which is preliminary data.</text>
</comment>
<gene>
    <name evidence="3" type="ORF">N475_19170</name>
</gene>
<dbReference type="EMBL" id="AUYB01000118">
    <property type="protein sequence ID" value="KZN34401.1"/>
    <property type="molecule type" value="Genomic_DNA"/>
</dbReference>
<protein>
    <recommendedName>
        <fullName evidence="5">Lipoprotein</fullName>
    </recommendedName>
</protein>
<evidence type="ECO:0000313" key="3">
    <source>
        <dbReference type="EMBL" id="KZN34401.1"/>
    </source>
</evidence>
<accession>A0A166VY34</accession>
<evidence type="ECO:0000313" key="4">
    <source>
        <dbReference type="Proteomes" id="UP000076643"/>
    </source>
</evidence>
<proteinExistence type="predicted"/>
<dbReference type="PROSITE" id="PS51257">
    <property type="entry name" value="PROKAR_LIPOPROTEIN"/>
    <property type="match status" value="1"/>
</dbReference>